<dbReference type="RefSeq" id="WP_063741025.1">
    <property type="nucleotide sequence ID" value="NZ_CADFFX010000002.1"/>
</dbReference>
<dbReference type="Pfam" id="PF00990">
    <property type="entry name" value="GGDEF"/>
    <property type="match status" value="1"/>
</dbReference>
<feature type="domain" description="GGDEF" evidence="2">
    <location>
        <begin position="248"/>
        <end position="381"/>
    </location>
</feature>
<dbReference type="EMBL" id="JFHC01000020">
    <property type="protein sequence ID" value="KDR42130.1"/>
    <property type="molecule type" value="Genomic_DNA"/>
</dbReference>
<dbReference type="PANTHER" id="PTHR46663:SF2">
    <property type="entry name" value="GGDEF DOMAIN-CONTAINING PROTEIN"/>
    <property type="match status" value="1"/>
</dbReference>
<keyword evidence="1" id="KW-0472">Membrane</keyword>
<feature type="transmembrane region" description="Helical" evidence="1">
    <location>
        <begin position="128"/>
        <end position="147"/>
    </location>
</feature>
<proteinExistence type="predicted"/>
<dbReference type="InterPro" id="IPR052163">
    <property type="entry name" value="DGC-Regulatory_Protein"/>
</dbReference>
<dbReference type="Gene3D" id="3.30.70.270">
    <property type="match status" value="1"/>
</dbReference>
<sequence length="408" mass="43579">MNNQVITFSLPRWRLTRWLLHAGHDVPDDIRSALVASLFGTLPIFAGGVVNTIAVSLVIALRRPTAPFVTWFVIEVILCSARLVLLLMAHRTAASGRRTPTDSYVLLAVLWGASVGYGAFVSILSGDWVAATLSCLSAAAMVGGICFRNFGAPRLVAVMILLSLGPCCPAGALSGQPVLLLVLIQIPFYLFAMSIAAFRLNKLLVSTMKAERENDRRARHDLLTGLPNRAGLVHAIDAMSGGLAPGAHRAAIFYLDLDGFKPVNDRYGHAAGDALLIGVSQRLRACVRACDVVARIGGDEFVLLVQRVKRADVPPLADSLIETVSQPFDLGHANSIRISASIGVALVPDHGEDIDTILKAADGALYAAKARGQDVLGPRGARGARVMRRRGRPLVSAARVQYDSDVDT</sequence>
<dbReference type="STRING" id="60547.GCA_000751215_03725"/>
<comment type="caution">
    <text evidence="3">The sequence shown here is derived from an EMBL/GenBank/DDBJ whole genome shotgun (WGS) entry which is preliminary data.</text>
</comment>
<gene>
    <name evidence="3" type="ORF">BG61_13430</name>
</gene>
<dbReference type="InterPro" id="IPR029787">
    <property type="entry name" value="Nucleotide_cyclase"/>
</dbReference>
<accession>A0A069PNH2</accession>
<reference evidence="3 4" key="1">
    <citation type="submission" date="2014-03" db="EMBL/GenBank/DDBJ databases">
        <title>Draft Genome Sequences of Four Burkholderia Strains.</title>
        <authorList>
            <person name="Liu X.Y."/>
            <person name="Li C.X."/>
            <person name="Xu J.H."/>
        </authorList>
    </citation>
    <scope>NUCLEOTIDE SEQUENCE [LARGE SCALE GENOMIC DNA]</scope>
    <source>
        <strain evidence="3 4">DSM 50014</strain>
    </source>
</reference>
<evidence type="ECO:0000259" key="2">
    <source>
        <dbReference type="PROSITE" id="PS50887"/>
    </source>
</evidence>
<feature type="transmembrane region" description="Helical" evidence="1">
    <location>
        <begin position="68"/>
        <end position="89"/>
    </location>
</feature>
<organism evidence="3 4">
    <name type="scientific">Caballeronia glathei</name>
    <dbReference type="NCBI Taxonomy" id="60547"/>
    <lineage>
        <taxon>Bacteria</taxon>
        <taxon>Pseudomonadati</taxon>
        <taxon>Pseudomonadota</taxon>
        <taxon>Betaproteobacteria</taxon>
        <taxon>Burkholderiales</taxon>
        <taxon>Burkholderiaceae</taxon>
        <taxon>Caballeronia</taxon>
    </lineage>
</organism>
<dbReference type="PANTHER" id="PTHR46663">
    <property type="entry name" value="DIGUANYLATE CYCLASE DGCT-RELATED"/>
    <property type="match status" value="1"/>
</dbReference>
<dbReference type="NCBIfam" id="TIGR00254">
    <property type="entry name" value="GGDEF"/>
    <property type="match status" value="1"/>
</dbReference>
<dbReference type="SUPFAM" id="SSF55073">
    <property type="entry name" value="Nucleotide cyclase"/>
    <property type="match status" value="1"/>
</dbReference>
<keyword evidence="1" id="KW-1133">Transmembrane helix</keyword>
<evidence type="ECO:0000313" key="4">
    <source>
        <dbReference type="Proteomes" id="UP000027466"/>
    </source>
</evidence>
<protein>
    <submittedName>
        <fullName evidence="3">Diguanylate cyclase</fullName>
    </submittedName>
</protein>
<keyword evidence="4" id="KW-1185">Reference proteome</keyword>
<dbReference type="InterPro" id="IPR043128">
    <property type="entry name" value="Rev_trsase/Diguanyl_cyclase"/>
</dbReference>
<evidence type="ECO:0000313" key="3">
    <source>
        <dbReference type="EMBL" id="KDR42130.1"/>
    </source>
</evidence>
<dbReference type="AlphaFoldDB" id="A0A069PNH2"/>
<feature type="transmembrane region" description="Helical" evidence="1">
    <location>
        <begin position="38"/>
        <end position="62"/>
    </location>
</feature>
<feature type="transmembrane region" description="Helical" evidence="1">
    <location>
        <begin position="154"/>
        <end position="172"/>
    </location>
</feature>
<name>A0A069PNH2_9BURK</name>
<keyword evidence="1" id="KW-0812">Transmembrane</keyword>
<dbReference type="SMART" id="SM00267">
    <property type="entry name" value="GGDEF"/>
    <property type="match status" value="1"/>
</dbReference>
<feature type="transmembrane region" description="Helical" evidence="1">
    <location>
        <begin position="101"/>
        <end position="122"/>
    </location>
</feature>
<evidence type="ECO:0000256" key="1">
    <source>
        <dbReference type="SAM" id="Phobius"/>
    </source>
</evidence>
<dbReference type="Proteomes" id="UP000027466">
    <property type="component" value="Unassembled WGS sequence"/>
</dbReference>
<feature type="transmembrane region" description="Helical" evidence="1">
    <location>
        <begin position="178"/>
        <end position="200"/>
    </location>
</feature>
<dbReference type="CDD" id="cd01949">
    <property type="entry name" value="GGDEF"/>
    <property type="match status" value="1"/>
</dbReference>
<dbReference type="InterPro" id="IPR000160">
    <property type="entry name" value="GGDEF_dom"/>
</dbReference>
<dbReference type="PROSITE" id="PS50887">
    <property type="entry name" value="GGDEF"/>
    <property type="match status" value="1"/>
</dbReference>